<gene>
    <name evidence="3" type="ORF">SAMN06297280_1799</name>
</gene>
<dbReference type="InterPro" id="IPR050623">
    <property type="entry name" value="Glucan_succinyl_AcylTrfase"/>
</dbReference>
<keyword evidence="4" id="KW-1185">Reference proteome</keyword>
<dbReference type="InterPro" id="IPR002656">
    <property type="entry name" value="Acyl_transf_3_dom"/>
</dbReference>
<reference evidence="4" key="1">
    <citation type="submission" date="2017-09" db="EMBL/GenBank/DDBJ databases">
        <authorList>
            <person name="Varghese N."/>
            <person name="Submissions S."/>
        </authorList>
    </citation>
    <scope>NUCLEOTIDE SEQUENCE [LARGE SCALE GENOMIC DNA]</scope>
    <source>
        <strain evidence="4">CGMCC 1.12461</strain>
    </source>
</reference>
<feature type="transmembrane region" description="Helical" evidence="1">
    <location>
        <begin position="258"/>
        <end position="279"/>
    </location>
</feature>
<feature type="transmembrane region" description="Helical" evidence="1">
    <location>
        <begin position="357"/>
        <end position="379"/>
    </location>
</feature>
<feature type="transmembrane region" description="Helical" evidence="1">
    <location>
        <begin position="54"/>
        <end position="74"/>
    </location>
</feature>
<keyword evidence="1" id="KW-0472">Membrane</keyword>
<dbReference type="PANTHER" id="PTHR36927:SF1">
    <property type="entry name" value="MDO-LIKE PROTEIN"/>
    <property type="match status" value="1"/>
</dbReference>
<organism evidence="3 4">
    <name type="scientific">Arsukibacterium tuosuense</name>
    <dbReference type="NCBI Taxonomy" id="1323745"/>
    <lineage>
        <taxon>Bacteria</taxon>
        <taxon>Pseudomonadati</taxon>
        <taxon>Pseudomonadota</taxon>
        <taxon>Gammaproteobacteria</taxon>
        <taxon>Chromatiales</taxon>
        <taxon>Chromatiaceae</taxon>
        <taxon>Arsukibacterium</taxon>
    </lineage>
</organism>
<sequence length="411" mass="46960">MNKPLENSDRLQYLVAARALALLLGIVFHASLSFMPMFIGWAVMDISTSSTVTLLVLVSHSFRLELFFLLAGYFSRMSCNRRGGYEFIKSRLLRLAMPFCLGWFVLRPLLVSGWQMGAQSMQGEVNVKNALDSAIATLTAIPKDLFVGTHLWFLYYLLLISFIVLVARYIVGLNTNLKKSVSSLLYLTIAAVCKSRYSLFILALPAATILWFMQTWGVDTPDKSLIPDAAVTLLYGYFFAFGWLLQGRQTLLQAFIQLNLSRVFICAIAIAITCWLSQYQMEKGHYYYVLLKFGFVITYAAMMWSLVSIVLGLCERFLNKPDKKLQYLAEASYWLYLIHLPIVIWLQIAFAELPLHWSVKLASICVITVGLSLMLYEFFVRSTFIGKALNGKRLQRSFLKLRFFSGQLRRR</sequence>
<accession>A0A285ITB7</accession>
<evidence type="ECO:0000313" key="3">
    <source>
        <dbReference type="EMBL" id="SNY51260.1"/>
    </source>
</evidence>
<dbReference type="EMBL" id="OBEB01000003">
    <property type="protein sequence ID" value="SNY51260.1"/>
    <property type="molecule type" value="Genomic_DNA"/>
</dbReference>
<dbReference type="RefSeq" id="WP_097111052.1">
    <property type="nucleotide sequence ID" value="NZ_OBEB01000003.1"/>
</dbReference>
<feature type="transmembrane region" description="Helical" evidence="1">
    <location>
        <begin position="333"/>
        <end position="351"/>
    </location>
</feature>
<dbReference type="GO" id="GO:0016747">
    <property type="term" value="F:acyltransferase activity, transferring groups other than amino-acyl groups"/>
    <property type="evidence" value="ECO:0007669"/>
    <property type="project" value="InterPro"/>
</dbReference>
<dbReference type="Proteomes" id="UP000219353">
    <property type="component" value="Unassembled WGS sequence"/>
</dbReference>
<keyword evidence="1" id="KW-1133">Transmembrane helix</keyword>
<dbReference type="PANTHER" id="PTHR36927">
    <property type="entry name" value="BLR4337 PROTEIN"/>
    <property type="match status" value="1"/>
</dbReference>
<evidence type="ECO:0000259" key="2">
    <source>
        <dbReference type="Pfam" id="PF01757"/>
    </source>
</evidence>
<evidence type="ECO:0000313" key="4">
    <source>
        <dbReference type="Proteomes" id="UP000219353"/>
    </source>
</evidence>
<feature type="transmembrane region" description="Helical" evidence="1">
    <location>
        <begin position="20"/>
        <end position="42"/>
    </location>
</feature>
<name>A0A285ITB7_9GAMM</name>
<dbReference type="OrthoDB" id="341887at2"/>
<keyword evidence="1" id="KW-0812">Transmembrane</keyword>
<feature type="transmembrane region" description="Helical" evidence="1">
    <location>
        <begin position="285"/>
        <end position="313"/>
    </location>
</feature>
<feature type="transmembrane region" description="Helical" evidence="1">
    <location>
        <begin position="152"/>
        <end position="171"/>
    </location>
</feature>
<dbReference type="Pfam" id="PF01757">
    <property type="entry name" value="Acyl_transf_3"/>
    <property type="match status" value="1"/>
</dbReference>
<protein>
    <recommendedName>
        <fullName evidence="2">Acyltransferase 3 domain-containing protein</fullName>
    </recommendedName>
</protein>
<feature type="transmembrane region" description="Helical" evidence="1">
    <location>
        <begin position="95"/>
        <end position="114"/>
    </location>
</feature>
<dbReference type="AlphaFoldDB" id="A0A285ITB7"/>
<feature type="transmembrane region" description="Helical" evidence="1">
    <location>
        <begin position="183"/>
        <end position="213"/>
    </location>
</feature>
<feature type="transmembrane region" description="Helical" evidence="1">
    <location>
        <begin position="225"/>
        <end position="246"/>
    </location>
</feature>
<evidence type="ECO:0000256" key="1">
    <source>
        <dbReference type="SAM" id="Phobius"/>
    </source>
</evidence>
<proteinExistence type="predicted"/>
<feature type="domain" description="Acyltransferase 3" evidence="2">
    <location>
        <begin position="13"/>
        <end position="376"/>
    </location>
</feature>